<keyword evidence="1" id="KW-1133">Transmembrane helix</keyword>
<keyword evidence="1" id="KW-0812">Transmembrane</keyword>
<evidence type="ECO:0000313" key="3">
    <source>
        <dbReference type="Proteomes" id="UP000003017"/>
    </source>
</evidence>
<proteinExistence type="predicted"/>
<feature type="transmembrane region" description="Helical" evidence="1">
    <location>
        <begin position="63"/>
        <end position="82"/>
    </location>
</feature>
<evidence type="ECO:0000313" key="2">
    <source>
        <dbReference type="EMBL" id="KNA55749.1"/>
    </source>
</evidence>
<protein>
    <submittedName>
        <fullName evidence="2">Uncharacterized protein</fullName>
    </submittedName>
</protein>
<gene>
    <name evidence="2" type="ORF">VC274080_023963</name>
</gene>
<accession>A0A0K9UIG1</accession>
<dbReference type="Proteomes" id="UP000003017">
    <property type="component" value="Unassembled WGS sequence"/>
</dbReference>
<reference evidence="2 3" key="2">
    <citation type="submission" date="2010-08" db="EMBL/GenBank/DDBJ databases">
        <title>The Genome Sequence of Vibrio cholerae strain 2740-80.</title>
        <authorList>
            <consortium name="The Broad Institute Genome Sequencing Platform"/>
            <person name="Colwell R."/>
            <person name="Young S.K."/>
            <person name="Zeng Q."/>
            <person name="Alvarado L."/>
            <person name="Berlin A."/>
            <person name="Chapman S."/>
            <person name="Chen Z."/>
            <person name="Freedman E."/>
            <person name="Gellesch M."/>
            <person name="Goldberg J."/>
            <person name="Griggs A."/>
            <person name="Gujja S."/>
            <person name="Heilman E."/>
            <person name="Heiman D."/>
            <person name="Howarth C."/>
            <person name="Larson L."/>
            <person name="Mehta T."/>
            <person name="Neiman D.N."/>
            <person name="Park D."/>
            <person name="Pearson M."/>
            <person name="Roberts A."/>
            <person name="Saif S."/>
            <person name="Shenoy N."/>
            <person name="Sisk P."/>
            <person name="Stolte C."/>
            <person name="Sykes S."/>
            <person name="White J."/>
            <person name="Yandava C."/>
            <person name="Borodovsky M."/>
            <person name="Heidelberg J."/>
            <person name="Haas B."/>
            <person name="Nusbaum C."/>
            <person name="Birren B."/>
        </authorList>
    </citation>
    <scope>NUCLEOTIDE SEQUENCE [LARGE SCALE GENOMIC DNA]</scope>
    <source>
        <strain evidence="2 3">2740-80</strain>
    </source>
</reference>
<evidence type="ECO:0000256" key="1">
    <source>
        <dbReference type="SAM" id="Phobius"/>
    </source>
</evidence>
<dbReference type="EMBL" id="AAUT02000036">
    <property type="protein sequence ID" value="KNA55749.1"/>
    <property type="molecule type" value="Genomic_DNA"/>
</dbReference>
<comment type="caution">
    <text evidence="2">The sequence shown here is derived from an EMBL/GenBank/DDBJ whole genome shotgun (WGS) entry which is preliminary data.</text>
</comment>
<name>A0A0K9UIG1_VIBCL</name>
<keyword evidence="1" id="KW-0472">Membrane</keyword>
<reference evidence="2 3" key="1">
    <citation type="submission" date="2007-01" db="EMBL/GenBank/DDBJ databases">
        <authorList>
            <person name="Kobayashi T."/>
            <person name="Suzuki M."/>
            <person name="Inoue H."/>
            <person name="Itai R.N."/>
            <person name="Takahashi M."/>
            <person name="Nakanishi H."/>
            <person name="Mori S."/>
            <person name="Nishizawa N.K."/>
        </authorList>
    </citation>
    <scope>NUCLEOTIDE SEQUENCE [LARGE SCALE GENOMIC DNA]</scope>
    <source>
        <strain evidence="2 3">2740-80</strain>
    </source>
</reference>
<organism evidence="2 3">
    <name type="scientific">Vibrio cholerae 2740-80</name>
    <dbReference type="NCBI Taxonomy" id="412614"/>
    <lineage>
        <taxon>Bacteria</taxon>
        <taxon>Pseudomonadati</taxon>
        <taxon>Pseudomonadota</taxon>
        <taxon>Gammaproteobacteria</taxon>
        <taxon>Vibrionales</taxon>
        <taxon>Vibrionaceae</taxon>
        <taxon>Vibrio</taxon>
    </lineage>
</organism>
<sequence length="134" mass="14787">MRPRKKEFRVEKIIDELVAQGYEVSGSSSSIRVNMGVLTGKAIIRKSVYSNTFVVSTHTWTQLIALTLVFSSILSSIFSQWGQPELSGAMWFSFSVGIPVVITGFVSAIIAEIQLQPIRQIVRMVNSKLSPPVA</sequence>
<feature type="transmembrane region" description="Helical" evidence="1">
    <location>
        <begin position="88"/>
        <end position="111"/>
    </location>
</feature>
<dbReference type="AlphaFoldDB" id="A0A0K9UIG1"/>